<gene>
    <name evidence="10" type="ORF">GTW20_13295</name>
</gene>
<evidence type="ECO:0000256" key="3">
    <source>
        <dbReference type="ARBA" id="ARBA00022475"/>
    </source>
</evidence>
<evidence type="ECO:0000256" key="8">
    <source>
        <dbReference type="SAM" id="Phobius"/>
    </source>
</evidence>
<feature type="transmembrane region" description="Helical" evidence="8">
    <location>
        <begin position="310"/>
        <end position="331"/>
    </location>
</feature>
<feature type="domain" description="Major facilitator superfamily (MFS) profile" evidence="9">
    <location>
        <begin position="16"/>
        <end position="507"/>
    </location>
</feature>
<evidence type="ECO:0000259" key="9">
    <source>
        <dbReference type="PROSITE" id="PS50850"/>
    </source>
</evidence>
<feature type="transmembrane region" description="Helical" evidence="8">
    <location>
        <begin position="410"/>
        <end position="427"/>
    </location>
</feature>
<feature type="transmembrane region" description="Helical" evidence="8">
    <location>
        <begin position="167"/>
        <end position="189"/>
    </location>
</feature>
<keyword evidence="4 8" id="KW-0812">Transmembrane</keyword>
<evidence type="ECO:0000313" key="11">
    <source>
        <dbReference type="Proteomes" id="UP000467124"/>
    </source>
</evidence>
<dbReference type="InterPro" id="IPR011701">
    <property type="entry name" value="MFS"/>
</dbReference>
<dbReference type="EMBL" id="WWHY01000001">
    <property type="protein sequence ID" value="MYR33213.1"/>
    <property type="molecule type" value="Genomic_DNA"/>
</dbReference>
<dbReference type="Proteomes" id="UP000467124">
    <property type="component" value="Unassembled WGS sequence"/>
</dbReference>
<feature type="transmembrane region" description="Helical" evidence="8">
    <location>
        <begin position="53"/>
        <end position="75"/>
    </location>
</feature>
<keyword evidence="3" id="KW-1003">Cell membrane</keyword>
<feature type="transmembrane region" description="Helical" evidence="8">
    <location>
        <begin position="484"/>
        <end position="503"/>
    </location>
</feature>
<dbReference type="RefSeq" id="WP_161111094.1">
    <property type="nucleotide sequence ID" value="NZ_JBEYGQ010000001.1"/>
</dbReference>
<feature type="region of interest" description="Disordered" evidence="7">
    <location>
        <begin position="511"/>
        <end position="537"/>
    </location>
</feature>
<comment type="subcellular location">
    <subcellularLocation>
        <location evidence="1">Cell membrane</location>
        <topology evidence="1">Multi-pass membrane protein</topology>
    </subcellularLocation>
</comment>
<evidence type="ECO:0000256" key="5">
    <source>
        <dbReference type="ARBA" id="ARBA00022989"/>
    </source>
</evidence>
<evidence type="ECO:0000256" key="4">
    <source>
        <dbReference type="ARBA" id="ARBA00022692"/>
    </source>
</evidence>
<evidence type="ECO:0000256" key="2">
    <source>
        <dbReference type="ARBA" id="ARBA00022448"/>
    </source>
</evidence>
<dbReference type="CDD" id="cd17321">
    <property type="entry name" value="MFS_MMR_MDR_like"/>
    <property type="match status" value="1"/>
</dbReference>
<proteinExistence type="predicted"/>
<feature type="transmembrane region" description="Helical" evidence="8">
    <location>
        <begin position="82"/>
        <end position="99"/>
    </location>
</feature>
<evidence type="ECO:0000256" key="1">
    <source>
        <dbReference type="ARBA" id="ARBA00004651"/>
    </source>
</evidence>
<evidence type="ECO:0000256" key="7">
    <source>
        <dbReference type="SAM" id="MobiDB-lite"/>
    </source>
</evidence>
<dbReference type="SUPFAM" id="SSF103473">
    <property type="entry name" value="MFS general substrate transporter"/>
    <property type="match status" value="1"/>
</dbReference>
<dbReference type="InterPro" id="IPR020846">
    <property type="entry name" value="MFS_dom"/>
</dbReference>
<protein>
    <submittedName>
        <fullName evidence="10">MFS transporter</fullName>
    </submittedName>
</protein>
<keyword evidence="5 8" id="KW-1133">Transmembrane helix</keyword>
<feature type="transmembrane region" description="Helical" evidence="8">
    <location>
        <begin position="14"/>
        <end position="41"/>
    </location>
</feature>
<feature type="transmembrane region" description="Helical" evidence="8">
    <location>
        <begin position="364"/>
        <end position="389"/>
    </location>
</feature>
<dbReference type="Pfam" id="PF07690">
    <property type="entry name" value="MFS_1"/>
    <property type="match status" value="1"/>
</dbReference>
<dbReference type="PROSITE" id="PS50850">
    <property type="entry name" value="MFS"/>
    <property type="match status" value="1"/>
</dbReference>
<feature type="transmembrane region" description="Helical" evidence="8">
    <location>
        <begin position="138"/>
        <end position="155"/>
    </location>
</feature>
<dbReference type="GO" id="GO:0005886">
    <property type="term" value="C:plasma membrane"/>
    <property type="evidence" value="ECO:0007669"/>
    <property type="project" value="UniProtKB-SubCell"/>
</dbReference>
<keyword evidence="2" id="KW-0813">Transport</keyword>
<accession>A0A7K2ITG1</accession>
<dbReference type="PANTHER" id="PTHR42718:SF47">
    <property type="entry name" value="METHYL VIOLOGEN RESISTANCE PROTEIN SMVA"/>
    <property type="match status" value="1"/>
</dbReference>
<dbReference type="InterPro" id="IPR036259">
    <property type="entry name" value="MFS_trans_sf"/>
</dbReference>
<dbReference type="Gene3D" id="1.20.1720.10">
    <property type="entry name" value="Multidrug resistance protein D"/>
    <property type="match status" value="1"/>
</dbReference>
<feature type="transmembrane region" description="Helical" evidence="8">
    <location>
        <begin position="338"/>
        <end position="358"/>
    </location>
</feature>
<dbReference type="PANTHER" id="PTHR42718">
    <property type="entry name" value="MAJOR FACILITATOR SUPERFAMILY MULTIDRUG TRANSPORTER MFSC"/>
    <property type="match status" value="1"/>
</dbReference>
<reference evidence="10 11" key="1">
    <citation type="journal article" date="2019" name="Nat. Commun.">
        <title>The antimicrobial potential of Streptomyces from insect microbiomes.</title>
        <authorList>
            <person name="Chevrette M.G."/>
            <person name="Carlson C.M."/>
            <person name="Ortega H.E."/>
            <person name="Thomas C."/>
            <person name="Ananiev G.E."/>
            <person name="Barns K.J."/>
            <person name="Book A.J."/>
            <person name="Cagnazzo J."/>
            <person name="Carlos C."/>
            <person name="Flanigan W."/>
            <person name="Grubbs K.J."/>
            <person name="Horn H.A."/>
            <person name="Hoffmann F.M."/>
            <person name="Klassen J.L."/>
            <person name="Knack J.J."/>
            <person name="Lewin G.R."/>
            <person name="McDonald B.R."/>
            <person name="Muller L."/>
            <person name="Melo W.G.P."/>
            <person name="Pinto-Tomas A.A."/>
            <person name="Schmitz A."/>
            <person name="Wendt-Pienkowski E."/>
            <person name="Wildman S."/>
            <person name="Zhao M."/>
            <person name="Zhang F."/>
            <person name="Bugni T.S."/>
            <person name="Andes D.R."/>
            <person name="Pupo M.T."/>
            <person name="Currie C.R."/>
        </authorList>
    </citation>
    <scope>NUCLEOTIDE SEQUENCE [LARGE SCALE GENOMIC DNA]</scope>
    <source>
        <strain evidence="10 11">SID5840</strain>
    </source>
</reference>
<dbReference type="Gene3D" id="1.20.1250.20">
    <property type="entry name" value="MFS general substrate transporter like domains"/>
    <property type="match status" value="1"/>
</dbReference>
<evidence type="ECO:0000313" key="10">
    <source>
        <dbReference type="EMBL" id="MYR33213.1"/>
    </source>
</evidence>
<comment type="caution">
    <text evidence="10">The sequence shown here is derived from an EMBL/GenBank/DDBJ whole genome shotgun (WGS) entry which is preliminary data.</text>
</comment>
<sequence>MSTEIPRRATWREWLALAVMTLPLLMVATDMTVLFLALPSITADLSPSGTQMLWFLHAGEFLAVSLALTMGWLGSKVGRRRLLMTGIALYGLASLAAAFSPTPEALIASRALMGVAAATIMPSVMALLRVMFAEARQFSLAVAVVMSSFSTGMALGPPLGGLVLEHFWWGAVFLLNVPVAALLLLSAPLLPSRKEEIEGGVDIPSVLLSMAAIIALVYGLQEIAESVSSGGGPLWPYTTSVAVGLVLAVVFVRRQLRLPEPLMDMRLFATPAFSTSLGVMLLMLLGIGAADMLLVQYLQTTLGISPGHAGLLMIAPAVASIVGGMVAPLLVRWIRPSYAMGGGLLLGAGSALALGLMVGRAGVIPLIVAASVLALALGPLFTLGANLIVVSAPVRRAGSAAAMSDVGSGLGYALSLAVLGSLSTLVYRSGLTGPGVEDLSPQDLEAAGESVGGAVGVAAGLPAEEASGLLDTAFASFTTAVQTGYVFGAVVLVPAGLGVLWLLRHTRLDATEETDGDRASESGAAEDEEHDLAHLNR</sequence>
<feature type="compositionally biased region" description="Basic and acidic residues" evidence="7">
    <location>
        <begin position="511"/>
        <end position="520"/>
    </location>
</feature>
<feature type="transmembrane region" description="Helical" evidence="8">
    <location>
        <begin position="273"/>
        <end position="298"/>
    </location>
</feature>
<evidence type="ECO:0000256" key="6">
    <source>
        <dbReference type="ARBA" id="ARBA00023136"/>
    </source>
</evidence>
<name>A0A7K2ITG1_9ACTN</name>
<feature type="transmembrane region" description="Helical" evidence="8">
    <location>
        <begin position="111"/>
        <end position="131"/>
    </location>
</feature>
<dbReference type="AlphaFoldDB" id="A0A7K2ITG1"/>
<organism evidence="10 11">
    <name type="scientific">Nocardiopsis alba</name>
    <dbReference type="NCBI Taxonomy" id="53437"/>
    <lineage>
        <taxon>Bacteria</taxon>
        <taxon>Bacillati</taxon>
        <taxon>Actinomycetota</taxon>
        <taxon>Actinomycetes</taxon>
        <taxon>Streptosporangiales</taxon>
        <taxon>Nocardiopsidaceae</taxon>
        <taxon>Nocardiopsis</taxon>
    </lineage>
</organism>
<dbReference type="GO" id="GO:0022857">
    <property type="term" value="F:transmembrane transporter activity"/>
    <property type="evidence" value="ECO:0007669"/>
    <property type="project" value="InterPro"/>
</dbReference>
<feature type="transmembrane region" description="Helical" evidence="8">
    <location>
        <begin position="233"/>
        <end position="252"/>
    </location>
</feature>
<feature type="transmembrane region" description="Helical" evidence="8">
    <location>
        <begin position="201"/>
        <end position="221"/>
    </location>
</feature>
<keyword evidence="6 8" id="KW-0472">Membrane</keyword>